<evidence type="ECO:0000256" key="1">
    <source>
        <dbReference type="SAM" id="Coils"/>
    </source>
</evidence>
<evidence type="ECO:0000259" key="5">
    <source>
        <dbReference type="Pfam" id="PF10021"/>
    </source>
</evidence>
<feature type="region of interest" description="Disordered" evidence="2">
    <location>
        <begin position="696"/>
        <end position="752"/>
    </location>
</feature>
<feature type="compositionally biased region" description="Low complexity" evidence="2">
    <location>
        <begin position="1041"/>
        <end position="1073"/>
    </location>
</feature>
<dbReference type="PANTHER" id="PTHR35596:SF1">
    <property type="entry name" value="MICROBIAL-TYPE PARG CATALYTIC DOMAIN-CONTAINING PROTEIN"/>
    <property type="match status" value="1"/>
</dbReference>
<evidence type="ECO:0000256" key="3">
    <source>
        <dbReference type="SAM" id="Phobius"/>
    </source>
</evidence>
<proteinExistence type="predicted"/>
<feature type="region of interest" description="Disordered" evidence="2">
    <location>
        <begin position="1036"/>
        <end position="1087"/>
    </location>
</feature>
<keyword evidence="1" id="KW-0175">Coiled coil</keyword>
<feature type="compositionally biased region" description="Low complexity" evidence="2">
    <location>
        <begin position="707"/>
        <end position="750"/>
    </location>
</feature>
<feature type="region of interest" description="Disordered" evidence="2">
    <location>
        <begin position="615"/>
        <end position="639"/>
    </location>
</feature>
<keyword evidence="3" id="KW-0472">Membrane</keyword>
<accession>A0AA36I393</accession>
<dbReference type="EMBL" id="CAUJNA010000692">
    <property type="protein sequence ID" value="CAJ1380217.1"/>
    <property type="molecule type" value="Genomic_DNA"/>
</dbReference>
<gene>
    <name evidence="6" type="ORF">EVOR1521_LOCUS8221</name>
</gene>
<evidence type="ECO:0000256" key="4">
    <source>
        <dbReference type="SAM" id="SignalP"/>
    </source>
</evidence>
<organism evidence="6 7">
    <name type="scientific">Effrenium voratum</name>
    <dbReference type="NCBI Taxonomy" id="2562239"/>
    <lineage>
        <taxon>Eukaryota</taxon>
        <taxon>Sar</taxon>
        <taxon>Alveolata</taxon>
        <taxon>Dinophyceae</taxon>
        <taxon>Suessiales</taxon>
        <taxon>Symbiodiniaceae</taxon>
        <taxon>Effrenium</taxon>
    </lineage>
</organism>
<keyword evidence="3" id="KW-0812">Transmembrane</keyword>
<keyword evidence="7" id="KW-1185">Reference proteome</keyword>
<feature type="transmembrane region" description="Helical" evidence="3">
    <location>
        <begin position="79"/>
        <end position="105"/>
    </location>
</feature>
<comment type="caution">
    <text evidence="6">The sequence shown here is derived from an EMBL/GenBank/DDBJ whole genome shotgun (WGS) entry which is preliminary data.</text>
</comment>
<dbReference type="Gene3D" id="3.40.220.10">
    <property type="entry name" value="Leucine Aminopeptidase, subunit E, domain 1"/>
    <property type="match status" value="1"/>
</dbReference>
<dbReference type="InterPro" id="IPR019261">
    <property type="entry name" value="PARG_cat_microbial"/>
</dbReference>
<feature type="compositionally biased region" description="Low complexity" evidence="2">
    <location>
        <begin position="515"/>
        <end position="533"/>
    </location>
</feature>
<protein>
    <recommendedName>
        <fullName evidence="5">Microbial-type PARG catalytic domain-containing protein</fullName>
    </recommendedName>
</protein>
<dbReference type="Proteomes" id="UP001178507">
    <property type="component" value="Unassembled WGS sequence"/>
</dbReference>
<keyword evidence="3" id="KW-1133">Transmembrane helix</keyword>
<dbReference type="InterPro" id="IPR043472">
    <property type="entry name" value="Macro_dom-like"/>
</dbReference>
<feature type="compositionally biased region" description="Polar residues" evidence="2">
    <location>
        <begin position="696"/>
        <end position="706"/>
    </location>
</feature>
<reference evidence="6" key="1">
    <citation type="submission" date="2023-08" db="EMBL/GenBank/DDBJ databases">
        <authorList>
            <person name="Chen Y."/>
            <person name="Shah S."/>
            <person name="Dougan E. K."/>
            <person name="Thang M."/>
            <person name="Chan C."/>
        </authorList>
    </citation>
    <scope>NUCLEOTIDE SEQUENCE</scope>
</reference>
<dbReference type="PANTHER" id="PTHR35596">
    <property type="entry name" value="DUF2263 DOMAIN-CONTAINING PROTEIN"/>
    <property type="match status" value="1"/>
</dbReference>
<evidence type="ECO:0000256" key="2">
    <source>
        <dbReference type="SAM" id="MobiDB-lite"/>
    </source>
</evidence>
<feature type="chain" id="PRO_5041409608" description="Microbial-type PARG catalytic domain-containing protein" evidence="4">
    <location>
        <begin position="18"/>
        <end position="1087"/>
    </location>
</feature>
<name>A0AA36I393_9DINO</name>
<feature type="domain" description="Microbial-type PARG catalytic" evidence="5">
    <location>
        <begin position="767"/>
        <end position="869"/>
    </location>
</feature>
<keyword evidence="4" id="KW-0732">Signal</keyword>
<dbReference type="Pfam" id="PF10021">
    <property type="entry name" value="PARG_cat_microb"/>
    <property type="match status" value="1"/>
</dbReference>
<feature type="signal peptide" evidence="4">
    <location>
        <begin position="1"/>
        <end position="17"/>
    </location>
</feature>
<evidence type="ECO:0000313" key="6">
    <source>
        <dbReference type="EMBL" id="CAJ1380217.1"/>
    </source>
</evidence>
<dbReference type="AlphaFoldDB" id="A0AA36I393"/>
<feature type="coiled-coil region" evidence="1">
    <location>
        <begin position="187"/>
        <end position="241"/>
    </location>
</feature>
<sequence>MRLWKGLALSLLAPCLAEDFLRRLGDNFTDGNLTNTTSTDTTTLSTTVAAVTTVGGNVATTLTATTTTMPRDALSPTTLVIIFVFLGVIILSLLGLAIYGVMVWMQQSARDNIKLVKQVDSEAADFEANLTSLASHVQRFNHRLDQDKALKEKVSKDLTACLTRWKSTEAQSRDFLDIQYTPCLRERQEQQRRKDQIRRQKKMKRLEAAKQQQQKQLMTQIRQKRAELAKEEKQRVKETGQPARSKEELDALAAQMVRSGQEDSGRAVLVIGASSANLAPEEEVGLCPGPVVTRNSELRLQLKSLETLRNAHAATVTELKELRDQAGITGLEDLELRLPSEVPKSQGWWGGGTHNYLDDQVKVIKSFAHPLLLKIQVKSHGVLGVAEGQSELAPLAPVEAVVVDPAGFPFIGYRNSCRGAGGASGSIYKWLNLTAAPANGRFPPEVNRHFAATREAEAETRAKLHAYKPGQVVIHTVGPKLRDLLPGVHGLSRAYLNVLTEYCQAILQEEAAPPAGAANPAKGASKGSQGSGKEPVRIPRVLRLCPISSGIFCEDHRLQPHMAEVTWASLSLALAMLPMALQDLLKSVELEVCVFQSREVAAYQAALEPRKAMVSGSPKLSTDRGRVASRGSGSGFDWVRKQNQPQDRLERLAAFMLTAQATASGGYALAEKKQLQLQPMLDGTRILCAKPLEEGTASSGMPLTSVSTAGRASPPRSASPAAPVAGAPVAAAPAGPAGPAGPAAPRTPSPEVKAGVPKVTFAEDGLTVVDAAVKVQKEGRKAAAVNAASAYSVGGGVLSGGRHALEESCCMVSTLLASLQKAQWDQLQAEEKKDKLNDTGGRWREPEEDFHAHVPVDGCIVSPFVEVFREGSNDGYGFLESPVKLQGIVSVAMFNMNPRVSDSPLDAPRDFKAYCQQVKLKFRAVVTAAVEMGAEVLVCPDVGCGVFGNEPKVLGTLLGEVLREPQAQNLNEVLVTGQVAFAEAVRKAAGGEKVELSPPAYFAAVYGKTGKSGGRGGRQPANPTVVVATVAAPASEGSGSRVTPVQQVAAPAAGGSGSRATPVQQVAAPAAGGSESRGPAQARQTSG</sequence>
<feature type="region of interest" description="Disordered" evidence="2">
    <location>
        <begin position="515"/>
        <end position="534"/>
    </location>
</feature>
<evidence type="ECO:0000313" key="7">
    <source>
        <dbReference type="Proteomes" id="UP001178507"/>
    </source>
</evidence>